<comment type="caution">
    <text evidence="5">The sequence shown here is derived from an EMBL/GenBank/DDBJ whole genome shotgun (WGS) entry which is preliminary data.</text>
</comment>
<dbReference type="EMBL" id="JAOZFE010000001">
    <property type="protein sequence ID" value="MCW0952487.1"/>
    <property type="molecule type" value="Genomic_DNA"/>
</dbReference>
<evidence type="ECO:0000256" key="3">
    <source>
        <dbReference type="ARBA" id="ARBA00023163"/>
    </source>
</evidence>
<dbReference type="Pfam" id="PF01638">
    <property type="entry name" value="HxlR"/>
    <property type="match status" value="1"/>
</dbReference>
<keyword evidence="2" id="KW-0238">DNA-binding</keyword>
<evidence type="ECO:0000259" key="4">
    <source>
        <dbReference type="PROSITE" id="PS51118"/>
    </source>
</evidence>
<dbReference type="SUPFAM" id="SSF46785">
    <property type="entry name" value="Winged helix' DNA-binding domain"/>
    <property type="match status" value="1"/>
</dbReference>
<keyword evidence="1" id="KW-0805">Transcription regulation</keyword>
<dbReference type="Gene3D" id="1.10.10.10">
    <property type="entry name" value="Winged helix-like DNA-binding domain superfamily/Winged helix DNA-binding domain"/>
    <property type="match status" value="1"/>
</dbReference>
<keyword evidence="3" id="KW-0804">Transcription</keyword>
<accession>A0ABT3E2N0</accession>
<dbReference type="InterPro" id="IPR036388">
    <property type="entry name" value="WH-like_DNA-bd_sf"/>
</dbReference>
<dbReference type="RefSeq" id="WP_264336012.1">
    <property type="nucleotide sequence ID" value="NZ_JAOZFE010000001.1"/>
</dbReference>
<name>A0ABT3E2N0_9LACO</name>
<evidence type="ECO:0000256" key="1">
    <source>
        <dbReference type="ARBA" id="ARBA00023015"/>
    </source>
</evidence>
<reference evidence="5 6" key="1">
    <citation type="submission" date="2022-10" db="EMBL/GenBank/DDBJ databases">
        <title>Weissella fermenti sp. nov., isolated from fermented cabbage.</title>
        <authorList>
            <person name="Lee J.K."/>
            <person name="Baek J.H."/>
            <person name="Choi D.G."/>
            <person name="Kim J.M."/>
            <person name="Jeon C.O."/>
        </authorList>
    </citation>
    <scope>NUCLEOTIDE SEQUENCE [LARGE SCALE GENOMIC DNA]</scope>
    <source>
        <strain evidence="5 6">KACC 18534</strain>
    </source>
</reference>
<feature type="domain" description="HTH hxlR-type" evidence="4">
    <location>
        <begin position="14"/>
        <end position="113"/>
    </location>
</feature>
<dbReference type="PANTHER" id="PTHR33204:SF37">
    <property type="entry name" value="HTH-TYPE TRANSCRIPTIONAL REGULATOR YODB"/>
    <property type="match status" value="1"/>
</dbReference>
<protein>
    <submittedName>
        <fullName evidence="5">Helix-turn-helix transcriptional regulator</fullName>
    </submittedName>
</protein>
<dbReference type="PANTHER" id="PTHR33204">
    <property type="entry name" value="TRANSCRIPTIONAL REGULATOR, MARR FAMILY"/>
    <property type="match status" value="1"/>
</dbReference>
<keyword evidence="6" id="KW-1185">Reference proteome</keyword>
<sequence length="134" mass="15402">MTDAKNPVVNEKLCTKFITTFDLLGRKWNGLIIKSLLNNGVMRFKDLAKMVEKCSDRVLVERLKELEAAGIINRLTYEDSALIEYSLTEKGEGMRHMMEEIHEWANEWQEESPVEAVEKACVYIALFSKISDNS</sequence>
<evidence type="ECO:0000313" key="6">
    <source>
        <dbReference type="Proteomes" id="UP001526225"/>
    </source>
</evidence>
<organism evidence="5 6">
    <name type="scientific">Weissella ceti</name>
    <dbReference type="NCBI Taxonomy" id="759620"/>
    <lineage>
        <taxon>Bacteria</taxon>
        <taxon>Bacillati</taxon>
        <taxon>Bacillota</taxon>
        <taxon>Bacilli</taxon>
        <taxon>Lactobacillales</taxon>
        <taxon>Lactobacillaceae</taxon>
        <taxon>Weissella</taxon>
    </lineage>
</organism>
<dbReference type="InterPro" id="IPR002577">
    <property type="entry name" value="HTH_HxlR"/>
</dbReference>
<evidence type="ECO:0000313" key="5">
    <source>
        <dbReference type="EMBL" id="MCW0952487.1"/>
    </source>
</evidence>
<proteinExistence type="predicted"/>
<dbReference type="PROSITE" id="PS51118">
    <property type="entry name" value="HTH_HXLR"/>
    <property type="match status" value="1"/>
</dbReference>
<dbReference type="InterPro" id="IPR036390">
    <property type="entry name" value="WH_DNA-bd_sf"/>
</dbReference>
<evidence type="ECO:0000256" key="2">
    <source>
        <dbReference type="ARBA" id="ARBA00023125"/>
    </source>
</evidence>
<gene>
    <name evidence="5" type="ORF">OIT44_00050</name>
</gene>
<dbReference type="Proteomes" id="UP001526225">
    <property type="component" value="Unassembled WGS sequence"/>
</dbReference>